<dbReference type="Gene3D" id="1.20.1250.20">
    <property type="entry name" value="MFS general substrate transporter like domains"/>
    <property type="match status" value="1"/>
</dbReference>
<evidence type="ECO:0000256" key="1">
    <source>
        <dbReference type="ARBA" id="ARBA00004141"/>
    </source>
</evidence>
<feature type="transmembrane region" description="Helical" evidence="5">
    <location>
        <begin position="359"/>
        <end position="379"/>
    </location>
</feature>
<evidence type="ECO:0000256" key="2">
    <source>
        <dbReference type="ARBA" id="ARBA00022692"/>
    </source>
</evidence>
<feature type="transmembrane region" description="Helical" evidence="5">
    <location>
        <begin position="318"/>
        <end position="339"/>
    </location>
</feature>
<dbReference type="EMBL" id="HBHK01009464">
    <property type="protein sequence ID" value="CAD9677619.1"/>
    <property type="molecule type" value="Transcribed_RNA"/>
</dbReference>
<feature type="transmembrane region" description="Helical" evidence="5">
    <location>
        <begin position="385"/>
        <end position="410"/>
    </location>
</feature>
<feature type="transmembrane region" description="Helical" evidence="5">
    <location>
        <begin position="453"/>
        <end position="474"/>
    </location>
</feature>
<evidence type="ECO:0008006" key="7">
    <source>
        <dbReference type="Google" id="ProtNLM"/>
    </source>
</evidence>
<gene>
    <name evidence="6" type="ORF">QSP1433_LOCUS5860</name>
</gene>
<dbReference type="InterPro" id="IPR036259">
    <property type="entry name" value="MFS_trans_sf"/>
</dbReference>
<dbReference type="GO" id="GO:0016020">
    <property type="term" value="C:membrane"/>
    <property type="evidence" value="ECO:0007669"/>
    <property type="project" value="UniProtKB-SubCell"/>
</dbReference>
<dbReference type="GO" id="GO:0022857">
    <property type="term" value="F:transmembrane transporter activity"/>
    <property type="evidence" value="ECO:0007669"/>
    <property type="project" value="InterPro"/>
</dbReference>
<dbReference type="AlphaFoldDB" id="A0A7S2RQ57"/>
<dbReference type="Pfam" id="PF07690">
    <property type="entry name" value="MFS_1"/>
    <property type="match status" value="1"/>
</dbReference>
<proteinExistence type="predicted"/>
<dbReference type="InterPro" id="IPR051068">
    <property type="entry name" value="MFS_Domain-Containing_Protein"/>
</dbReference>
<sequence length="480" mass="52140">MTFLSKQSSAKVIELREMQGRCIDESPIPLEAGLIDFNDKFRLPKPRNYMLICVATAIQLSAMTIVFTSSEAYSKKLGLDGGFWPGFLIGIVPILAGMSGFGWQYLNNRVGYKSTYVVTAFVALVGAVFYALAGYAQSPAILVLGRVLLGIGTPRNVMFHYLAVTVGKAHKTARMGQVLACASFGLGLGPLLSSFFDYVFGDVAGLNPSAPIIFNTLSLPGWVLAALFMLLIVGFLFLFEDVPLSEQHRYTAFTAKVNTANTANSPSQLEGVWLYIALIMLLITVITNAIGIGSMETRTAFIAIGNSTYAKEVGSGFAWSWSPVVAGVYVGGIFIWFTFFGFWESRLAGDVFHFEDRSVLLLAFAIGSVSSALLFNYDVSKDANIVMWTIGLLMFQGALIVGKVHVFSLALKLAPNKWIDSYTVWISLMNCFGRGIGPMIATYVGDGYLESTIFTSIILAFVVANTLGISLLYTKLKVSS</sequence>
<dbReference type="InterPro" id="IPR011701">
    <property type="entry name" value="MFS"/>
</dbReference>
<accession>A0A7S2RQ57</accession>
<feature type="transmembrane region" description="Helical" evidence="5">
    <location>
        <begin position="422"/>
        <end position="441"/>
    </location>
</feature>
<reference evidence="6" key="1">
    <citation type="submission" date="2021-01" db="EMBL/GenBank/DDBJ databases">
        <authorList>
            <person name="Corre E."/>
            <person name="Pelletier E."/>
            <person name="Niang G."/>
            <person name="Scheremetjew M."/>
            <person name="Finn R."/>
            <person name="Kale V."/>
            <person name="Holt S."/>
            <person name="Cochrane G."/>
            <person name="Meng A."/>
            <person name="Brown T."/>
            <person name="Cohen L."/>
        </authorList>
    </citation>
    <scope>NUCLEOTIDE SEQUENCE</scope>
    <source>
        <strain evidence="6">NY070348D</strain>
    </source>
</reference>
<dbReference type="PANTHER" id="PTHR23510">
    <property type="entry name" value="INNER MEMBRANE TRANSPORT PROTEIN YAJR"/>
    <property type="match status" value="1"/>
</dbReference>
<name>A0A7S2RQ57_9STRA</name>
<dbReference type="PANTHER" id="PTHR23510:SF64">
    <property type="entry name" value="INNER MEMBRANE TRANSPORT PROTEIN YAJR"/>
    <property type="match status" value="1"/>
</dbReference>
<comment type="subcellular location">
    <subcellularLocation>
        <location evidence="1">Membrane</location>
        <topology evidence="1">Multi-pass membrane protein</topology>
    </subcellularLocation>
</comment>
<feature type="transmembrane region" description="Helical" evidence="5">
    <location>
        <begin position="272"/>
        <end position="292"/>
    </location>
</feature>
<dbReference type="SUPFAM" id="SSF103473">
    <property type="entry name" value="MFS general substrate transporter"/>
    <property type="match status" value="1"/>
</dbReference>
<organism evidence="6">
    <name type="scientific">Mucochytrium quahogii</name>
    <dbReference type="NCBI Taxonomy" id="96639"/>
    <lineage>
        <taxon>Eukaryota</taxon>
        <taxon>Sar</taxon>
        <taxon>Stramenopiles</taxon>
        <taxon>Bigyra</taxon>
        <taxon>Labyrinthulomycetes</taxon>
        <taxon>Thraustochytrida</taxon>
        <taxon>Thraustochytriidae</taxon>
        <taxon>Mucochytrium</taxon>
    </lineage>
</organism>
<feature type="transmembrane region" description="Helical" evidence="5">
    <location>
        <begin position="219"/>
        <end position="239"/>
    </location>
</feature>
<feature type="transmembrane region" description="Helical" evidence="5">
    <location>
        <begin position="115"/>
        <end position="133"/>
    </location>
</feature>
<feature type="transmembrane region" description="Helical" evidence="5">
    <location>
        <begin position="82"/>
        <end position="103"/>
    </location>
</feature>
<feature type="transmembrane region" description="Helical" evidence="5">
    <location>
        <begin position="178"/>
        <end position="199"/>
    </location>
</feature>
<keyword evidence="3 5" id="KW-1133">Transmembrane helix</keyword>
<evidence type="ECO:0000256" key="4">
    <source>
        <dbReference type="ARBA" id="ARBA00023136"/>
    </source>
</evidence>
<evidence type="ECO:0000256" key="5">
    <source>
        <dbReference type="SAM" id="Phobius"/>
    </source>
</evidence>
<feature type="transmembrane region" description="Helical" evidence="5">
    <location>
        <begin position="139"/>
        <end position="157"/>
    </location>
</feature>
<protein>
    <recommendedName>
        <fullName evidence="7">Major facilitator superfamily (MFS) profile domain-containing protein</fullName>
    </recommendedName>
</protein>
<keyword evidence="2 5" id="KW-0812">Transmembrane</keyword>
<evidence type="ECO:0000313" key="6">
    <source>
        <dbReference type="EMBL" id="CAD9677619.1"/>
    </source>
</evidence>
<keyword evidence="4 5" id="KW-0472">Membrane</keyword>
<feature type="transmembrane region" description="Helical" evidence="5">
    <location>
        <begin position="49"/>
        <end position="70"/>
    </location>
</feature>
<evidence type="ECO:0000256" key="3">
    <source>
        <dbReference type="ARBA" id="ARBA00022989"/>
    </source>
</evidence>